<reference evidence="9 10" key="1">
    <citation type="submission" date="2015-04" db="EMBL/GenBank/DDBJ databases">
        <title>The draft genome sequence of Roseovarius sp.R12b.</title>
        <authorList>
            <person name="Li G."/>
            <person name="Lai Q."/>
            <person name="Shao Z."/>
            <person name="Yan P."/>
        </authorList>
    </citation>
    <scope>NUCLEOTIDE SEQUENCE [LARGE SCALE GENOMIC DNA]</scope>
    <source>
        <strain evidence="9 10">R12B</strain>
    </source>
</reference>
<evidence type="ECO:0000256" key="1">
    <source>
        <dbReference type="ARBA" id="ARBA00001946"/>
    </source>
</evidence>
<comment type="cofactor">
    <cofactor evidence="1">
        <name>Mg(2+)</name>
        <dbReference type="ChEBI" id="CHEBI:18420"/>
    </cofactor>
</comment>
<keyword evidence="10" id="KW-1185">Reference proteome</keyword>
<dbReference type="GO" id="GO:0003723">
    <property type="term" value="F:RNA binding"/>
    <property type="evidence" value="ECO:0007669"/>
    <property type="project" value="UniProtKB-KW"/>
</dbReference>
<keyword evidence="7" id="KW-0694">RNA-binding</keyword>
<evidence type="ECO:0000256" key="5">
    <source>
        <dbReference type="ARBA" id="ARBA00022801"/>
    </source>
</evidence>
<dbReference type="GO" id="GO:0004540">
    <property type="term" value="F:RNA nuclease activity"/>
    <property type="evidence" value="ECO:0007669"/>
    <property type="project" value="InterPro"/>
</dbReference>
<feature type="domain" description="RNA-binding protein AU-1/Ribonuclease E/G" evidence="8">
    <location>
        <begin position="202"/>
        <end position="330"/>
    </location>
</feature>
<feature type="domain" description="RNA-binding protein AU-1/Ribonuclease E/G" evidence="8">
    <location>
        <begin position="101"/>
        <end position="196"/>
    </location>
</feature>
<dbReference type="AlphaFoldDB" id="A0A0T5NRD0"/>
<sequence>MKGRVVALGQLGEFEAAALMEDGVLSDLLVDNDQPRPGTIYRAVIERPVKGQGGLFVRTPDGNGFLRQVKGMSAGGTVLVQVTGYAEPGKAIPVTAKVLFKSRYAIVTPGAPGINVSRAIHDDDLQDRLMLIGKDGMAGDDNGLILRSACAGADEDAVAEDVARMAELARAVMADANGKPEKLVEGPGPHELAWRDWPEPEIWDEDGQAFEHHGVLDAVEALASPREDLPGGASLYVEPTRALVAVDVNAGGDTSPAASVKANMAAARALPRALRVRGLGGQVVLDLAPMPKKDRKTFEAALRAAFRRDTVETALVGWTPLGHYELQRKRDRLPLPKGVI</sequence>
<proteinExistence type="predicted"/>
<evidence type="ECO:0000256" key="2">
    <source>
        <dbReference type="ARBA" id="ARBA00022722"/>
    </source>
</evidence>
<evidence type="ECO:0000256" key="7">
    <source>
        <dbReference type="ARBA" id="ARBA00022884"/>
    </source>
</evidence>
<evidence type="ECO:0000256" key="6">
    <source>
        <dbReference type="ARBA" id="ARBA00022842"/>
    </source>
</evidence>
<dbReference type="Pfam" id="PF10150">
    <property type="entry name" value="RNase_E_G"/>
    <property type="match status" value="2"/>
</dbReference>
<keyword evidence="3" id="KW-0479">Metal-binding</keyword>
<dbReference type="OrthoDB" id="9804278at2"/>
<protein>
    <submittedName>
        <fullName evidence="9">Ribonuclease G</fullName>
    </submittedName>
</protein>
<evidence type="ECO:0000256" key="3">
    <source>
        <dbReference type="ARBA" id="ARBA00022723"/>
    </source>
</evidence>
<dbReference type="GO" id="GO:0004519">
    <property type="term" value="F:endonuclease activity"/>
    <property type="evidence" value="ECO:0007669"/>
    <property type="project" value="UniProtKB-KW"/>
</dbReference>
<dbReference type="PANTHER" id="PTHR30001:SF1">
    <property type="entry name" value="RIBONUCLEASE E_G-LIKE PROTEIN, CHLOROPLASTIC"/>
    <property type="match status" value="1"/>
</dbReference>
<organism evidence="9 10">
    <name type="scientific">Roseovarius atlanticus</name>
    <dbReference type="NCBI Taxonomy" id="1641875"/>
    <lineage>
        <taxon>Bacteria</taxon>
        <taxon>Pseudomonadati</taxon>
        <taxon>Pseudomonadota</taxon>
        <taxon>Alphaproteobacteria</taxon>
        <taxon>Rhodobacterales</taxon>
        <taxon>Roseobacteraceae</taxon>
        <taxon>Roseovarius</taxon>
    </lineage>
</organism>
<dbReference type="GO" id="GO:0016787">
    <property type="term" value="F:hydrolase activity"/>
    <property type="evidence" value="ECO:0007669"/>
    <property type="project" value="UniProtKB-KW"/>
</dbReference>
<dbReference type="InterPro" id="IPR004659">
    <property type="entry name" value="RNase_E/G"/>
</dbReference>
<dbReference type="EMBL" id="LAXJ01000019">
    <property type="protein sequence ID" value="KRS11512.1"/>
    <property type="molecule type" value="Genomic_DNA"/>
</dbReference>
<comment type="caution">
    <text evidence="9">The sequence shown here is derived from an EMBL/GenBank/DDBJ whole genome shotgun (WGS) entry which is preliminary data.</text>
</comment>
<dbReference type="GO" id="GO:0046872">
    <property type="term" value="F:metal ion binding"/>
    <property type="evidence" value="ECO:0007669"/>
    <property type="project" value="UniProtKB-KW"/>
</dbReference>
<evidence type="ECO:0000313" key="10">
    <source>
        <dbReference type="Proteomes" id="UP000051295"/>
    </source>
</evidence>
<keyword evidence="4" id="KW-0255">Endonuclease</keyword>
<gene>
    <name evidence="9" type="ORF">XM53_16360</name>
</gene>
<evidence type="ECO:0000313" key="9">
    <source>
        <dbReference type="EMBL" id="KRS11512.1"/>
    </source>
</evidence>
<evidence type="ECO:0000256" key="4">
    <source>
        <dbReference type="ARBA" id="ARBA00022759"/>
    </source>
</evidence>
<name>A0A0T5NRD0_9RHOB</name>
<dbReference type="RefSeq" id="WP_057795248.1">
    <property type="nucleotide sequence ID" value="NZ_LAXJ01000019.1"/>
</dbReference>
<dbReference type="InterPro" id="IPR019307">
    <property type="entry name" value="RNA-bd_AU-1/RNase_E/G"/>
</dbReference>
<evidence type="ECO:0000259" key="8">
    <source>
        <dbReference type="Pfam" id="PF10150"/>
    </source>
</evidence>
<keyword evidence="2" id="KW-0540">Nuclease</keyword>
<dbReference type="PATRIC" id="fig|1641875.4.peg.1090"/>
<dbReference type="GO" id="GO:0005737">
    <property type="term" value="C:cytoplasm"/>
    <property type="evidence" value="ECO:0007669"/>
    <property type="project" value="TreeGrafter"/>
</dbReference>
<dbReference type="STRING" id="1641875.XM53_16360"/>
<accession>A0A0T5NRD0</accession>
<dbReference type="Proteomes" id="UP000051295">
    <property type="component" value="Unassembled WGS sequence"/>
</dbReference>
<keyword evidence="5" id="KW-0378">Hydrolase</keyword>
<dbReference type="GO" id="GO:0006364">
    <property type="term" value="P:rRNA processing"/>
    <property type="evidence" value="ECO:0007669"/>
    <property type="project" value="TreeGrafter"/>
</dbReference>
<keyword evidence="6" id="KW-0460">Magnesium</keyword>
<dbReference type="PANTHER" id="PTHR30001">
    <property type="entry name" value="RIBONUCLEASE"/>
    <property type="match status" value="1"/>
</dbReference>